<gene>
    <name evidence="2" type="ORF">BGW38_004009</name>
</gene>
<reference evidence="2" key="1">
    <citation type="journal article" date="2020" name="Fungal Divers.">
        <title>Resolving the Mortierellaceae phylogeny through synthesis of multi-gene phylogenetics and phylogenomics.</title>
        <authorList>
            <person name="Vandepol N."/>
            <person name="Liber J."/>
            <person name="Desiro A."/>
            <person name="Na H."/>
            <person name="Kennedy M."/>
            <person name="Barry K."/>
            <person name="Grigoriev I.V."/>
            <person name="Miller A.N."/>
            <person name="O'Donnell K."/>
            <person name="Stajich J.E."/>
            <person name="Bonito G."/>
        </authorList>
    </citation>
    <scope>NUCLEOTIDE SEQUENCE</scope>
    <source>
        <strain evidence="2">KOD1015</strain>
    </source>
</reference>
<evidence type="ECO:0000313" key="2">
    <source>
        <dbReference type="EMBL" id="KAF9579654.1"/>
    </source>
</evidence>
<dbReference type="AlphaFoldDB" id="A0A9P6KBU2"/>
<evidence type="ECO:0000313" key="3">
    <source>
        <dbReference type="Proteomes" id="UP000780801"/>
    </source>
</evidence>
<feature type="non-terminal residue" evidence="2">
    <location>
        <position position="201"/>
    </location>
</feature>
<feature type="compositionally biased region" description="Basic residues" evidence="1">
    <location>
        <begin position="31"/>
        <end position="41"/>
    </location>
</feature>
<keyword evidence="3" id="KW-1185">Reference proteome</keyword>
<protein>
    <submittedName>
        <fullName evidence="2">Uncharacterized protein</fullName>
    </submittedName>
</protein>
<dbReference type="Proteomes" id="UP000780801">
    <property type="component" value="Unassembled WGS sequence"/>
</dbReference>
<dbReference type="EMBL" id="JAABOA010002600">
    <property type="protein sequence ID" value="KAF9579654.1"/>
    <property type="molecule type" value="Genomic_DNA"/>
</dbReference>
<feature type="region of interest" description="Disordered" evidence="1">
    <location>
        <begin position="84"/>
        <end position="140"/>
    </location>
</feature>
<organism evidence="2 3">
    <name type="scientific">Lunasporangiospora selenospora</name>
    <dbReference type="NCBI Taxonomy" id="979761"/>
    <lineage>
        <taxon>Eukaryota</taxon>
        <taxon>Fungi</taxon>
        <taxon>Fungi incertae sedis</taxon>
        <taxon>Mucoromycota</taxon>
        <taxon>Mortierellomycotina</taxon>
        <taxon>Mortierellomycetes</taxon>
        <taxon>Mortierellales</taxon>
        <taxon>Mortierellaceae</taxon>
        <taxon>Lunasporangiospora</taxon>
    </lineage>
</organism>
<feature type="region of interest" description="Disordered" evidence="1">
    <location>
        <begin position="1"/>
        <end position="55"/>
    </location>
</feature>
<proteinExistence type="predicted"/>
<accession>A0A9P6KBU2</accession>
<sequence>MGADDQGVLETDLQRQPVNDNDLPIELAVKNQRHQQQHQHQHQQQQQQRPLLSEPEVPIAQASLIVADLAEDGTLIDTQDIVHGKEENNNGNSTQPQAPPPTDTNSTPPLPSATEKPVETIETDPDESSQPPTPAVPSQRRLVHTYYVELSAQAGTEEAKVQHQVVVQALQHLPGDGKITIRHEFGMDEDDVLNVISFKIE</sequence>
<evidence type="ECO:0000256" key="1">
    <source>
        <dbReference type="SAM" id="MobiDB-lite"/>
    </source>
</evidence>
<name>A0A9P6KBU2_9FUNG</name>
<comment type="caution">
    <text evidence="2">The sequence shown here is derived from an EMBL/GenBank/DDBJ whole genome shotgun (WGS) entry which is preliminary data.</text>
</comment>